<dbReference type="InterPro" id="IPR042095">
    <property type="entry name" value="SUMF_sf"/>
</dbReference>
<sequence>MAAGHHHGSAGPTAPSCCAPAGRQQVAATGGLLRIGRRPQPAPAVREADRPRSTRGQVGLPGGTFAMGDAFGEGYPGDGEGPVHEVTVGPFTIDATTVTNAAFATFVKATGYVTEAEALGVSAVFHLQVRAERPDILGAATGTPWWLVVRGADWRRPYGPASSIADLQNHPVVQVTWNDARAYAAWAGKRLPTEAEWEYAARGGLAGSRFPWGDELLPRGRWNCNIWQGEFPRRNTTEDGFVGTAPVKQYTPNGYGLFNMVGNVWEWCADWFAPDTYARRAGTHVVDPGGPTDPDATGRRVMRGGSFLCHDSYCYRYRVAARSGNTPDSAASNVGFRCA</sequence>
<evidence type="ECO:0000313" key="4">
    <source>
        <dbReference type="Proteomes" id="UP000198253"/>
    </source>
</evidence>
<evidence type="ECO:0000313" key="3">
    <source>
        <dbReference type="EMBL" id="SCF35919.1"/>
    </source>
</evidence>
<feature type="region of interest" description="Disordered" evidence="1">
    <location>
        <begin position="30"/>
        <end position="63"/>
    </location>
</feature>
<dbReference type="InterPro" id="IPR051043">
    <property type="entry name" value="Sulfatase_Mod_Factor_Kinase"/>
</dbReference>
<dbReference type="GO" id="GO:0120147">
    <property type="term" value="F:formylglycine-generating oxidase activity"/>
    <property type="evidence" value="ECO:0007669"/>
    <property type="project" value="TreeGrafter"/>
</dbReference>
<reference evidence="4" key="1">
    <citation type="submission" date="2016-06" db="EMBL/GenBank/DDBJ databases">
        <authorList>
            <person name="Varghese N."/>
            <person name="Submissions Spin"/>
        </authorList>
    </citation>
    <scope>NUCLEOTIDE SEQUENCE [LARGE SCALE GENOMIC DNA]</scope>
    <source>
        <strain evidence="4">DSM 43816</strain>
    </source>
</reference>
<dbReference type="EMBL" id="LT607413">
    <property type="protein sequence ID" value="SCF35919.1"/>
    <property type="molecule type" value="Genomic_DNA"/>
</dbReference>
<evidence type="ECO:0000259" key="2">
    <source>
        <dbReference type="Pfam" id="PF03781"/>
    </source>
</evidence>
<dbReference type="Proteomes" id="UP000198253">
    <property type="component" value="Chromosome I"/>
</dbReference>
<dbReference type="Gene3D" id="3.90.1580.10">
    <property type="entry name" value="paralog of FGE (formylglycine-generating enzyme)"/>
    <property type="match status" value="1"/>
</dbReference>
<dbReference type="RefSeq" id="WP_088984349.1">
    <property type="nucleotide sequence ID" value="NZ_LT607413.1"/>
</dbReference>
<evidence type="ECO:0000256" key="1">
    <source>
        <dbReference type="SAM" id="MobiDB-lite"/>
    </source>
</evidence>
<dbReference type="SUPFAM" id="SSF56436">
    <property type="entry name" value="C-type lectin-like"/>
    <property type="match status" value="1"/>
</dbReference>
<feature type="domain" description="Sulfatase-modifying factor enzyme-like" evidence="2">
    <location>
        <begin position="55"/>
        <end position="339"/>
    </location>
</feature>
<dbReference type="OrthoDB" id="9768004at2"/>
<dbReference type="FunCoup" id="A0A1C4ZSN5">
    <property type="interactions" value="104"/>
</dbReference>
<dbReference type="AlphaFoldDB" id="A0A1C4ZSN5"/>
<organism evidence="3 4">
    <name type="scientific">Micromonospora echinospora</name>
    <name type="common">Micromonospora purpurea</name>
    <dbReference type="NCBI Taxonomy" id="1877"/>
    <lineage>
        <taxon>Bacteria</taxon>
        <taxon>Bacillati</taxon>
        <taxon>Actinomycetota</taxon>
        <taxon>Actinomycetes</taxon>
        <taxon>Micromonosporales</taxon>
        <taxon>Micromonosporaceae</taxon>
        <taxon>Micromonospora</taxon>
    </lineage>
</organism>
<gene>
    <name evidence="3" type="ORF">GA0070618_5710</name>
</gene>
<dbReference type="InParanoid" id="A0A1C4ZSN5"/>
<dbReference type="PANTHER" id="PTHR23150">
    <property type="entry name" value="SULFATASE MODIFYING FACTOR 1, 2"/>
    <property type="match status" value="1"/>
</dbReference>
<proteinExistence type="predicted"/>
<dbReference type="Pfam" id="PF03781">
    <property type="entry name" value="FGE-sulfatase"/>
    <property type="match status" value="1"/>
</dbReference>
<protein>
    <submittedName>
        <fullName evidence="3">Formylglycine-generating enzyme, required for sulfatase activity, contains SUMF1/FGE domain</fullName>
    </submittedName>
</protein>
<dbReference type="PANTHER" id="PTHR23150:SF19">
    <property type="entry name" value="FORMYLGLYCINE-GENERATING ENZYME"/>
    <property type="match status" value="1"/>
</dbReference>
<keyword evidence="4" id="KW-1185">Reference proteome</keyword>
<dbReference type="InterPro" id="IPR005532">
    <property type="entry name" value="SUMF_dom"/>
</dbReference>
<accession>A0A1C4ZSN5</accession>
<dbReference type="InterPro" id="IPR016187">
    <property type="entry name" value="CTDL_fold"/>
</dbReference>
<name>A0A1C4ZSN5_MICEC</name>